<dbReference type="OrthoDB" id="3928002at2759"/>
<evidence type="ECO:0000313" key="1">
    <source>
        <dbReference type="EMBL" id="KAF2715679.1"/>
    </source>
</evidence>
<protein>
    <submittedName>
        <fullName evidence="1">Uncharacterized protein</fullName>
    </submittedName>
</protein>
<accession>A0A6G1KS50</accession>
<feature type="non-terminal residue" evidence="1">
    <location>
        <position position="212"/>
    </location>
</feature>
<evidence type="ECO:0000313" key="2">
    <source>
        <dbReference type="Proteomes" id="UP000799428"/>
    </source>
</evidence>
<dbReference type="PANTHER" id="PTHR38049">
    <property type="entry name" value="RICIN B LECTIN DOMAIN-CONTAINING PROTEIN"/>
    <property type="match status" value="1"/>
</dbReference>
<keyword evidence="2" id="KW-1185">Reference proteome</keyword>
<dbReference type="EMBL" id="MU005764">
    <property type="protein sequence ID" value="KAF2715679.1"/>
    <property type="molecule type" value="Genomic_DNA"/>
</dbReference>
<organism evidence="1 2">
    <name type="scientific">Pleomassaria siparia CBS 279.74</name>
    <dbReference type="NCBI Taxonomy" id="1314801"/>
    <lineage>
        <taxon>Eukaryota</taxon>
        <taxon>Fungi</taxon>
        <taxon>Dikarya</taxon>
        <taxon>Ascomycota</taxon>
        <taxon>Pezizomycotina</taxon>
        <taxon>Dothideomycetes</taxon>
        <taxon>Pleosporomycetidae</taxon>
        <taxon>Pleosporales</taxon>
        <taxon>Pleomassariaceae</taxon>
        <taxon>Pleomassaria</taxon>
    </lineage>
</organism>
<sequence>MSILVALTATPALLGTQEAIRQSQQQERREEHRARRCNLIARCVKPSVRAVEINGRPLVLRNGAVFVDTGTGDDDEDSNDHLYAGYYLPYPDATHEGLVTTITDEAPVMNWVYVDAKTHQLKYGVRKDAQDNITGSFDCTRQDRRLTLLGWEGFCAVETEPGIWAVYFDVDDNGLRGKVHVGTRVLDIELQRCEKRWKKEASARMLDQTTER</sequence>
<proteinExistence type="predicted"/>
<reference evidence="1" key="1">
    <citation type="journal article" date="2020" name="Stud. Mycol.">
        <title>101 Dothideomycetes genomes: a test case for predicting lifestyles and emergence of pathogens.</title>
        <authorList>
            <person name="Haridas S."/>
            <person name="Albert R."/>
            <person name="Binder M."/>
            <person name="Bloem J."/>
            <person name="Labutti K."/>
            <person name="Salamov A."/>
            <person name="Andreopoulos B."/>
            <person name="Baker S."/>
            <person name="Barry K."/>
            <person name="Bills G."/>
            <person name="Bluhm B."/>
            <person name="Cannon C."/>
            <person name="Castanera R."/>
            <person name="Culley D."/>
            <person name="Daum C."/>
            <person name="Ezra D."/>
            <person name="Gonzalez J."/>
            <person name="Henrissat B."/>
            <person name="Kuo A."/>
            <person name="Liang C."/>
            <person name="Lipzen A."/>
            <person name="Lutzoni F."/>
            <person name="Magnuson J."/>
            <person name="Mondo S."/>
            <person name="Nolan M."/>
            <person name="Ohm R."/>
            <person name="Pangilinan J."/>
            <person name="Park H.-J."/>
            <person name="Ramirez L."/>
            <person name="Alfaro M."/>
            <person name="Sun H."/>
            <person name="Tritt A."/>
            <person name="Yoshinaga Y."/>
            <person name="Zwiers L.-H."/>
            <person name="Turgeon B."/>
            <person name="Goodwin S."/>
            <person name="Spatafora J."/>
            <person name="Crous P."/>
            <person name="Grigoriev I."/>
        </authorList>
    </citation>
    <scope>NUCLEOTIDE SEQUENCE</scope>
    <source>
        <strain evidence="1">CBS 279.74</strain>
    </source>
</reference>
<dbReference type="PANTHER" id="PTHR38049:SF2">
    <property type="entry name" value="RICIN B LECTIN DOMAIN-CONTAINING PROTEIN"/>
    <property type="match status" value="1"/>
</dbReference>
<dbReference type="AlphaFoldDB" id="A0A6G1KS50"/>
<dbReference type="Proteomes" id="UP000799428">
    <property type="component" value="Unassembled WGS sequence"/>
</dbReference>
<name>A0A6G1KS50_9PLEO</name>
<gene>
    <name evidence="1" type="ORF">K504DRAFT_354525</name>
</gene>